<evidence type="ECO:0000256" key="5">
    <source>
        <dbReference type="ARBA" id="ARBA00022747"/>
    </source>
</evidence>
<accession>A0ABY1YDU4</accession>
<organism evidence="8 9">
    <name type="scientific">Agrobacterium cavarae</name>
    <dbReference type="NCBI Taxonomy" id="2528239"/>
    <lineage>
        <taxon>Bacteria</taxon>
        <taxon>Pseudomonadati</taxon>
        <taxon>Pseudomonadota</taxon>
        <taxon>Alphaproteobacteria</taxon>
        <taxon>Hyphomicrobiales</taxon>
        <taxon>Rhizobiaceae</taxon>
        <taxon>Rhizobium/Agrobacterium group</taxon>
        <taxon>Agrobacterium</taxon>
    </lineage>
</organism>
<dbReference type="PANTHER" id="PTHR33841">
    <property type="entry name" value="DNA METHYLTRANSFERASE YEEA-RELATED"/>
    <property type="match status" value="1"/>
</dbReference>
<evidence type="ECO:0000313" key="9">
    <source>
        <dbReference type="Proteomes" id="UP000294239"/>
    </source>
</evidence>
<feature type="domain" description="DNA methylase adenine-specific" evidence="7">
    <location>
        <begin position="291"/>
        <end position="518"/>
    </location>
</feature>
<keyword evidence="5" id="KW-0680">Restriction system</keyword>
<sequence length="1014" mass="112232">MIASADKSPVGPWLDALGYKMTGDALVTSVDQIGQRPYATELRDLLDPKGSYQCAAVFLVENTPTICFKDGGTSTNKEAIDAVRQRLWNQNLISALLVCDDLTLNAFAIPKIDESPAAETVKKTEIRSGGPWSAAEIQSSEVQQRLSDWFDPIRRVDRQLIRQLGSAVTSLTRGKKPLIASDAQAKMLLAQIMFISYLEHRGIAGDEYRELHRLGKLHELVRSKNGAGVDALIKQLKHDFNGDFLEPSEIRWADLSPGVLGTVDDFLSRVDLRTGQRDFWNYDFSQIPVELLSGIYEIFLESDRKIDGAYYTPRVLAELAIQQAFDGLESLKGIKVYDGACGSGILLTTAFRRLVSYEEATLGRNLAIQERIELLQATVFGGDINPIACRVTAFSLYLCLLENLAPADLAKLQEDSNCKLPQLIGENIAQGAEKGDFFSTKNAFADSSTFDIVISNPPWRELAKDEAPNALDWAGKAKVQLPHRQIAAAYALKCTRALKTGGRMVLILPTSLITAPSNEPFLQQLTVRVKLDRLINLSDFRRILFAKAEHACTIVCARNEAGLADGRIDGSFEYWSPKADISFALNRLTLHTYDRVVLSRASVVAGNNELRRSFWGSSRDHSLYHRLLNFPSLKEAISTRKWAIAKGYHKVDGNKIADARLLADFDYMPTDALNTASPVADLSKLKPFPVDDGVASIGNIDLYSGPRILFTDGTSVQMEVRAAYADQPFCFSSGVGALGFGRDNAPIAKFVACYLRSSLVKYWLMLTSYTAQTERARVTLSEIKSLPVPSWMLSKSAIPVGIGIFSDLLDQLSVAVNQAQHEVEKNVRARLDEAIFDVFKLSPNERIIVSDMARLNAESLQPTSYSELFTPIQSHPERKDISAYLDTFLESLRLWVTKAEGAGTIDASVLTRGDRTPLDVVHVRLQAPGATADADIQVKSARAILEAISKRLAFGSQVDFFAMPNTIFVWGNDIYIVKPRRMRFWTKAAALRDADELYARLSSGWSFSKGARPN</sequence>
<proteinExistence type="inferred from homology"/>
<evidence type="ECO:0000256" key="2">
    <source>
        <dbReference type="ARBA" id="ARBA00011900"/>
    </source>
</evidence>
<evidence type="ECO:0000256" key="1">
    <source>
        <dbReference type="ARBA" id="ARBA00006594"/>
    </source>
</evidence>
<dbReference type="InterPro" id="IPR050953">
    <property type="entry name" value="N4_N6_ade-DNA_methylase"/>
</dbReference>
<keyword evidence="3" id="KW-0489">Methyltransferase</keyword>
<name>A0ABY1YDU4_9HYPH</name>
<dbReference type="Pfam" id="PF02384">
    <property type="entry name" value="N6_Mtase"/>
    <property type="match status" value="1"/>
</dbReference>
<evidence type="ECO:0000256" key="6">
    <source>
        <dbReference type="ARBA" id="ARBA00047942"/>
    </source>
</evidence>
<dbReference type="PANTHER" id="PTHR33841:SF1">
    <property type="entry name" value="DNA METHYLTRANSFERASE A"/>
    <property type="match status" value="1"/>
</dbReference>
<protein>
    <recommendedName>
        <fullName evidence="2">site-specific DNA-methyltransferase (adenine-specific)</fullName>
        <ecNumber evidence="2">2.1.1.72</ecNumber>
    </recommendedName>
</protein>
<dbReference type="EC" id="2.1.1.72" evidence="2"/>
<reference evidence="8 9" key="1">
    <citation type="submission" date="2019-02" db="EMBL/GenBank/DDBJ databases">
        <title>Current taxonomic status of genus Agrobacterium and description of Agrobacterium cavarae sp. nov. isolated from maize roots.</title>
        <authorList>
            <person name="Flores-Felix J.D."/>
            <person name="Menendez E."/>
            <person name="Ramirez-Bahena M.H."/>
            <person name="Garcia-Fraile P."/>
            <person name="Velazquez E."/>
        </authorList>
    </citation>
    <scope>NUCLEOTIDE SEQUENCE [LARGE SCALE GENOMIC DNA]</scope>
    <source>
        <strain evidence="8 9">RZME10</strain>
    </source>
</reference>
<comment type="caution">
    <text evidence="8">The sequence shown here is derived from an EMBL/GenBank/DDBJ whole genome shotgun (WGS) entry which is preliminary data.</text>
</comment>
<dbReference type="SUPFAM" id="SSF53335">
    <property type="entry name" value="S-adenosyl-L-methionine-dependent methyltransferases"/>
    <property type="match status" value="1"/>
</dbReference>
<dbReference type="InterPro" id="IPR003356">
    <property type="entry name" value="DNA_methylase_A-5"/>
</dbReference>
<keyword evidence="4" id="KW-0808">Transferase</keyword>
<dbReference type="PRINTS" id="PR00507">
    <property type="entry name" value="N12N6MTFRASE"/>
</dbReference>
<evidence type="ECO:0000256" key="3">
    <source>
        <dbReference type="ARBA" id="ARBA00022603"/>
    </source>
</evidence>
<dbReference type="InterPro" id="IPR029063">
    <property type="entry name" value="SAM-dependent_MTases_sf"/>
</dbReference>
<keyword evidence="9" id="KW-1185">Reference proteome</keyword>
<comment type="catalytic activity">
    <reaction evidence="6">
        <text>a 2'-deoxyadenosine in DNA + S-adenosyl-L-methionine = an N(6)-methyl-2'-deoxyadenosine in DNA + S-adenosyl-L-homocysteine + H(+)</text>
        <dbReference type="Rhea" id="RHEA:15197"/>
        <dbReference type="Rhea" id="RHEA-COMP:12418"/>
        <dbReference type="Rhea" id="RHEA-COMP:12419"/>
        <dbReference type="ChEBI" id="CHEBI:15378"/>
        <dbReference type="ChEBI" id="CHEBI:57856"/>
        <dbReference type="ChEBI" id="CHEBI:59789"/>
        <dbReference type="ChEBI" id="CHEBI:90615"/>
        <dbReference type="ChEBI" id="CHEBI:90616"/>
        <dbReference type="EC" id="2.1.1.72"/>
    </reaction>
</comment>
<dbReference type="InterPro" id="IPR002052">
    <property type="entry name" value="DNA_methylase_N6_adenine_CS"/>
</dbReference>
<dbReference type="PROSITE" id="PS00092">
    <property type="entry name" value="N6_MTASE"/>
    <property type="match status" value="1"/>
</dbReference>
<dbReference type="EMBL" id="SISF01000023">
    <property type="protein sequence ID" value="TBN17112.1"/>
    <property type="molecule type" value="Genomic_DNA"/>
</dbReference>
<dbReference type="Proteomes" id="UP000294239">
    <property type="component" value="Unassembled WGS sequence"/>
</dbReference>
<evidence type="ECO:0000259" key="7">
    <source>
        <dbReference type="Pfam" id="PF02384"/>
    </source>
</evidence>
<evidence type="ECO:0000313" key="8">
    <source>
        <dbReference type="EMBL" id="TBN17112.1"/>
    </source>
</evidence>
<gene>
    <name evidence="8" type="ORF">EYC79_04730</name>
</gene>
<dbReference type="Gene3D" id="3.40.50.150">
    <property type="entry name" value="Vaccinia Virus protein VP39"/>
    <property type="match status" value="1"/>
</dbReference>
<evidence type="ECO:0000256" key="4">
    <source>
        <dbReference type="ARBA" id="ARBA00022679"/>
    </source>
</evidence>
<comment type="similarity">
    <text evidence="1">Belongs to the N(4)/N(6)-methyltransferase family.</text>
</comment>